<feature type="non-terminal residue" evidence="1">
    <location>
        <position position="1"/>
    </location>
</feature>
<evidence type="ECO:0000313" key="2">
    <source>
        <dbReference type="Proteomes" id="UP000007800"/>
    </source>
</evidence>
<dbReference type="GeneID" id="9038866"/>
<sequence length="77" mass="8707">NANRRNFFGCGRPDVTITYDKLWDMSYTRVPDSDRANAWVTTKLGDLLHNILVPGLPHARAFLAQLVQELCECSQSV</sequence>
<protein>
    <submittedName>
        <fullName evidence="1">Uncharacterized protein</fullName>
    </submittedName>
</protein>
<dbReference type="RefSeq" id="XP_002778846.1">
    <property type="nucleotide sequence ID" value="XM_002778800.1"/>
</dbReference>
<keyword evidence="2" id="KW-1185">Reference proteome</keyword>
<reference evidence="1 2" key="1">
    <citation type="submission" date="2008-07" db="EMBL/GenBank/DDBJ databases">
        <authorList>
            <person name="El-Sayed N."/>
            <person name="Caler E."/>
            <person name="Inman J."/>
            <person name="Amedeo P."/>
            <person name="Hass B."/>
            <person name="Wortman J."/>
        </authorList>
    </citation>
    <scope>NUCLEOTIDE SEQUENCE [LARGE SCALE GENOMIC DNA]</scope>
    <source>
        <strain evidence="2">ATCC 50983 / TXsc</strain>
    </source>
</reference>
<dbReference type="AlphaFoldDB" id="C5KY34"/>
<gene>
    <name evidence="1" type="ORF">Pmar_PMAR019022</name>
</gene>
<proteinExistence type="predicted"/>
<accession>C5KY34</accession>
<name>C5KY34_PERM5</name>
<dbReference type="Proteomes" id="UP000007800">
    <property type="component" value="Unassembled WGS sequence"/>
</dbReference>
<organism evidence="2">
    <name type="scientific">Perkinsus marinus (strain ATCC 50983 / TXsc)</name>
    <dbReference type="NCBI Taxonomy" id="423536"/>
    <lineage>
        <taxon>Eukaryota</taxon>
        <taxon>Sar</taxon>
        <taxon>Alveolata</taxon>
        <taxon>Perkinsozoa</taxon>
        <taxon>Perkinsea</taxon>
        <taxon>Perkinsida</taxon>
        <taxon>Perkinsidae</taxon>
        <taxon>Perkinsus</taxon>
    </lineage>
</organism>
<evidence type="ECO:0000313" key="1">
    <source>
        <dbReference type="EMBL" id="EER10641.1"/>
    </source>
</evidence>
<dbReference type="InParanoid" id="C5KY34"/>
<dbReference type="EMBL" id="GG677298">
    <property type="protein sequence ID" value="EER10641.1"/>
    <property type="molecule type" value="Genomic_DNA"/>
</dbReference>